<proteinExistence type="predicted"/>
<protein>
    <submittedName>
        <fullName evidence="1">Uncharacterized protein</fullName>
    </submittedName>
</protein>
<reference evidence="1" key="1">
    <citation type="journal article" date="2020" name="Nature">
        <title>Giant virus diversity and host interactions through global metagenomics.</title>
        <authorList>
            <person name="Schulz F."/>
            <person name="Roux S."/>
            <person name="Paez-Espino D."/>
            <person name="Jungbluth S."/>
            <person name="Walsh D.A."/>
            <person name="Denef V.J."/>
            <person name="McMahon K.D."/>
            <person name="Konstantinidis K.T."/>
            <person name="Eloe-Fadrosh E.A."/>
            <person name="Kyrpides N.C."/>
            <person name="Woyke T."/>
        </authorList>
    </citation>
    <scope>NUCLEOTIDE SEQUENCE</scope>
    <source>
        <strain evidence="1">GVMAG-M-3300020187-37</strain>
    </source>
</reference>
<accession>A0A6C0C7T8</accession>
<dbReference type="AlphaFoldDB" id="A0A6C0C7T8"/>
<dbReference type="EMBL" id="MN739348">
    <property type="protein sequence ID" value="QHS99824.1"/>
    <property type="molecule type" value="Genomic_DNA"/>
</dbReference>
<organism evidence="1">
    <name type="scientific">viral metagenome</name>
    <dbReference type="NCBI Taxonomy" id="1070528"/>
    <lineage>
        <taxon>unclassified sequences</taxon>
        <taxon>metagenomes</taxon>
        <taxon>organismal metagenomes</taxon>
    </lineage>
</organism>
<name>A0A6C0C7T8_9ZZZZ</name>
<evidence type="ECO:0000313" key="1">
    <source>
        <dbReference type="EMBL" id="QHS99824.1"/>
    </source>
</evidence>
<sequence>MNMSNKGIGVIEIQNMDRFPYELYWVKPGIDNQRCINNMNKGDMFKIEGHTFYLKKIKDLSIRSKSYLSLSSVDDKFIIVKKSKTHYNIPLRTDLNYFVGHLPYTDNLSRVMKISIVNREINYS</sequence>